<dbReference type="CDD" id="cd06144">
    <property type="entry name" value="REX4_like"/>
    <property type="match status" value="1"/>
</dbReference>
<feature type="domain" description="Exonuclease" evidence="10">
    <location>
        <begin position="95"/>
        <end position="256"/>
    </location>
</feature>
<dbReference type="InterPro" id="IPR036397">
    <property type="entry name" value="RNaseH_sf"/>
</dbReference>
<dbReference type="Gene3D" id="3.30.420.10">
    <property type="entry name" value="Ribonuclease H-like superfamily/Ribonuclease H"/>
    <property type="match status" value="1"/>
</dbReference>
<dbReference type="FunFam" id="3.30.420.10:FF:000007">
    <property type="entry name" value="Interferon-stimulated exonuclease gene 20"/>
    <property type="match status" value="1"/>
</dbReference>
<protein>
    <recommendedName>
        <fullName evidence="3">RNA exonuclease 4</fullName>
    </recommendedName>
</protein>
<comment type="similarity">
    <text evidence="2">Belongs to the REXO4 family.</text>
</comment>
<dbReference type="EMBL" id="JAEUBF010000390">
    <property type="protein sequence ID" value="KAH3679074.1"/>
    <property type="molecule type" value="Genomic_DNA"/>
</dbReference>
<accession>A0A9P8PXD0</accession>
<evidence type="ECO:0000256" key="8">
    <source>
        <dbReference type="ARBA" id="ARBA00023242"/>
    </source>
</evidence>
<evidence type="ECO:0000313" key="12">
    <source>
        <dbReference type="Proteomes" id="UP000769528"/>
    </source>
</evidence>
<sequence>MVLPETLSSNWKKLQKRTKLTNNKVLKKSNSVTKKEIKRDEAKLLKEKINSHLERKNKNKISTVLANNDETQAGNAVSSLTSEIELSESKKSIGKYLAIDCEFVGVGLEGGEDALARVSIVNFHGFPIYDKFVKPREKVVDWRTWVSGIRPHDMKNAISFVQCQKEVSELMNNRVLVGHAIDHDLDALLLSHPKYLIRDTSKHQNFKKLSKGKTPSLKKLAKHFLDLDIQGGEHSSVEDAKATMRLYKLEKKEFEKLHQRFNRS</sequence>
<comment type="subcellular location">
    <subcellularLocation>
        <location evidence="1">Nucleus</location>
    </subcellularLocation>
</comment>
<dbReference type="GO" id="GO:0000027">
    <property type="term" value="P:ribosomal large subunit assembly"/>
    <property type="evidence" value="ECO:0007669"/>
    <property type="project" value="TreeGrafter"/>
</dbReference>
<dbReference type="InterPro" id="IPR047021">
    <property type="entry name" value="REXO1/3/4-like"/>
</dbReference>
<evidence type="ECO:0000256" key="5">
    <source>
        <dbReference type="ARBA" id="ARBA00022722"/>
    </source>
</evidence>
<comment type="function">
    <text evidence="9">Exoribonuclease involved in ribosome biosynthesis. Involved in the processing of ITS1, the internal transcribed spacer localized between the 18S and 5.8S rRNAs.</text>
</comment>
<organism evidence="11 12">
    <name type="scientific">Wickerhamomyces mucosus</name>
    <dbReference type="NCBI Taxonomy" id="1378264"/>
    <lineage>
        <taxon>Eukaryota</taxon>
        <taxon>Fungi</taxon>
        <taxon>Dikarya</taxon>
        <taxon>Ascomycota</taxon>
        <taxon>Saccharomycotina</taxon>
        <taxon>Saccharomycetes</taxon>
        <taxon>Phaffomycetales</taxon>
        <taxon>Wickerhamomycetaceae</taxon>
        <taxon>Wickerhamomyces</taxon>
    </lineage>
</organism>
<comment type="caution">
    <text evidence="11">The sequence shown here is derived from an EMBL/GenBank/DDBJ whole genome shotgun (WGS) entry which is preliminary data.</text>
</comment>
<dbReference type="InterPro" id="IPR013520">
    <property type="entry name" value="Ribonucl_H"/>
</dbReference>
<dbReference type="Proteomes" id="UP000769528">
    <property type="component" value="Unassembled WGS sequence"/>
</dbReference>
<evidence type="ECO:0000256" key="2">
    <source>
        <dbReference type="ARBA" id="ARBA00010489"/>
    </source>
</evidence>
<dbReference type="InterPro" id="IPR012337">
    <property type="entry name" value="RNaseH-like_sf"/>
</dbReference>
<evidence type="ECO:0000256" key="3">
    <source>
        <dbReference type="ARBA" id="ARBA00016937"/>
    </source>
</evidence>
<dbReference type="GO" id="GO:0006364">
    <property type="term" value="P:rRNA processing"/>
    <property type="evidence" value="ECO:0007669"/>
    <property type="project" value="UniProtKB-KW"/>
</dbReference>
<name>A0A9P8PXD0_9ASCO</name>
<dbReference type="InterPro" id="IPR037431">
    <property type="entry name" value="REX4_DEDDh_dom"/>
</dbReference>
<keyword evidence="6" id="KW-0378">Hydrolase</keyword>
<keyword evidence="12" id="KW-1185">Reference proteome</keyword>
<keyword evidence="7" id="KW-0269">Exonuclease</keyword>
<evidence type="ECO:0000256" key="4">
    <source>
        <dbReference type="ARBA" id="ARBA00022552"/>
    </source>
</evidence>
<dbReference type="GO" id="GO:0003676">
    <property type="term" value="F:nucleic acid binding"/>
    <property type="evidence" value="ECO:0007669"/>
    <property type="project" value="InterPro"/>
</dbReference>
<evidence type="ECO:0000259" key="10">
    <source>
        <dbReference type="SMART" id="SM00479"/>
    </source>
</evidence>
<evidence type="ECO:0000256" key="9">
    <source>
        <dbReference type="ARBA" id="ARBA00025599"/>
    </source>
</evidence>
<dbReference type="OrthoDB" id="8191639at2759"/>
<gene>
    <name evidence="11" type="ORF">WICMUC_001270</name>
</gene>
<proteinExistence type="inferred from homology"/>
<evidence type="ECO:0000256" key="6">
    <source>
        <dbReference type="ARBA" id="ARBA00022801"/>
    </source>
</evidence>
<keyword evidence="5" id="KW-0540">Nuclease</keyword>
<reference evidence="11" key="1">
    <citation type="journal article" date="2021" name="Open Biol.">
        <title>Shared evolutionary footprints suggest mitochondrial oxidative damage underlies multiple complex I losses in fungi.</title>
        <authorList>
            <person name="Schikora-Tamarit M.A."/>
            <person name="Marcet-Houben M."/>
            <person name="Nosek J."/>
            <person name="Gabaldon T."/>
        </authorList>
    </citation>
    <scope>NUCLEOTIDE SEQUENCE</scope>
    <source>
        <strain evidence="11">CBS6341</strain>
    </source>
</reference>
<reference evidence="11" key="2">
    <citation type="submission" date="2021-01" db="EMBL/GenBank/DDBJ databases">
        <authorList>
            <person name="Schikora-Tamarit M.A."/>
        </authorList>
    </citation>
    <scope>NUCLEOTIDE SEQUENCE</scope>
    <source>
        <strain evidence="11">CBS6341</strain>
    </source>
</reference>
<dbReference type="SUPFAM" id="SSF53098">
    <property type="entry name" value="Ribonuclease H-like"/>
    <property type="match status" value="1"/>
</dbReference>
<dbReference type="PANTHER" id="PTHR12801:SF45">
    <property type="entry name" value="RNA EXONUCLEASE 4"/>
    <property type="match status" value="1"/>
</dbReference>
<evidence type="ECO:0000256" key="7">
    <source>
        <dbReference type="ARBA" id="ARBA00022839"/>
    </source>
</evidence>
<dbReference type="SMART" id="SM00479">
    <property type="entry name" value="EXOIII"/>
    <property type="match status" value="1"/>
</dbReference>
<evidence type="ECO:0000256" key="1">
    <source>
        <dbReference type="ARBA" id="ARBA00004123"/>
    </source>
</evidence>
<evidence type="ECO:0000313" key="11">
    <source>
        <dbReference type="EMBL" id="KAH3679074.1"/>
    </source>
</evidence>
<dbReference type="Pfam" id="PF00929">
    <property type="entry name" value="RNase_T"/>
    <property type="match status" value="1"/>
</dbReference>
<dbReference type="GO" id="GO:0005634">
    <property type="term" value="C:nucleus"/>
    <property type="evidence" value="ECO:0007669"/>
    <property type="project" value="UniProtKB-SubCell"/>
</dbReference>
<keyword evidence="8" id="KW-0539">Nucleus</keyword>
<dbReference type="PANTHER" id="PTHR12801">
    <property type="entry name" value="RNA EXONUCLEASE REXO1 / RECO3 FAMILY MEMBER-RELATED"/>
    <property type="match status" value="1"/>
</dbReference>
<dbReference type="AlphaFoldDB" id="A0A9P8PXD0"/>
<keyword evidence="4" id="KW-0698">rRNA processing</keyword>
<dbReference type="GO" id="GO:0008408">
    <property type="term" value="F:3'-5' exonuclease activity"/>
    <property type="evidence" value="ECO:0007669"/>
    <property type="project" value="InterPro"/>
</dbReference>